<organism evidence="3">
    <name type="scientific">viral metagenome</name>
    <dbReference type="NCBI Taxonomy" id="1070528"/>
    <lineage>
        <taxon>unclassified sequences</taxon>
        <taxon>metagenomes</taxon>
        <taxon>organismal metagenomes</taxon>
    </lineage>
</organism>
<dbReference type="GO" id="GO:0005886">
    <property type="term" value="C:plasma membrane"/>
    <property type="evidence" value="ECO:0007669"/>
    <property type="project" value="TreeGrafter"/>
</dbReference>
<feature type="transmembrane region" description="Helical" evidence="1">
    <location>
        <begin position="160"/>
        <end position="187"/>
    </location>
</feature>
<name>A0A6C0HCJ9_9ZZZZ</name>
<dbReference type="InterPro" id="IPR009721">
    <property type="entry name" value="O-acyltransferase_WSD1_C"/>
</dbReference>
<reference evidence="3" key="1">
    <citation type="journal article" date="2020" name="Nature">
        <title>Giant virus diversity and host interactions through global metagenomics.</title>
        <authorList>
            <person name="Schulz F."/>
            <person name="Roux S."/>
            <person name="Paez-Espino D."/>
            <person name="Jungbluth S."/>
            <person name="Walsh D.A."/>
            <person name="Denef V.J."/>
            <person name="McMahon K.D."/>
            <person name="Konstantinidis K.T."/>
            <person name="Eloe-Fadrosh E.A."/>
            <person name="Kyrpides N.C."/>
            <person name="Woyke T."/>
        </authorList>
    </citation>
    <scope>NUCLEOTIDE SEQUENCE</scope>
    <source>
        <strain evidence="3">GVMAG-M-3300023179-91</strain>
    </source>
</reference>
<evidence type="ECO:0000313" key="3">
    <source>
        <dbReference type="EMBL" id="QHT78229.1"/>
    </source>
</evidence>
<dbReference type="AlphaFoldDB" id="A0A6C0HCJ9"/>
<keyword evidence="1" id="KW-1133">Transmembrane helix</keyword>
<evidence type="ECO:0000259" key="2">
    <source>
        <dbReference type="Pfam" id="PF06974"/>
    </source>
</evidence>
<dbReference type="Pfam" id="PF06974">
    <property type="entry name" value="WS_DGAT_C"/>
    <property type="match status" value="1"/>
</dbReference>
<protein>
    <recommendedName>
        <fullName evidence="2">O-acyltransferase WSD1 C-terminal domain-containing protein</fullName>
    </recommendedName>
</protein>
<keyword evidence="1" id="KW-0472">Membrane</keyword>
<dbReference type="PANTHER" id="PTHR31650:SF1">
    <property type="entry name" value="WAX ESTER SYNTHASE_DIACYLGLYCEROL ACYLTRANSFERASE 4-RELATED"/>
    <property type="match status" value="1"/>
</dbReference>
<keyword evidence="1" id="KW-0812">Transmembrane</keyword>
<dbReference type="GO" id="GO:0008374">
    <property type="term" value="F:O-acyltransferase activity"/>
    <property type="evidence" value="ECO:0007669"/>
    <property type="project" value="InterPro"/>
</dbReference>
<proteinExistence type="predicted"/>
<evidence type="ECO:0000256" key="1">
    <source>
        <dbReference type="SAM" id="Phobius"/>
    </source>
</evidence>
<dbReference type="InterPro" id="IPR045034">
    <property type="entry name" value="O-acyltransferase_WSD1-like"/>
</dbReference>
<dbReference type="GO" id="GO:0019432">
    <property type="term" value="P:triglyceride biosynthetic process"/>
    <property type="evidence" value="ECO:0007669"/>
    <property type="project" value="TreeGrafter"/>
</dbReference>
<accession>A0A6C0HCJ9</accession>
<sequence length="399" mass="46922">MIELKDVVSKIFYKDKNETYSALIYIDIDGITSEQYILNYITEIITKNPILKQTIIEINGLFFLDNVKNFNLNDYSSIKYTNVKKFDNFIKNILNEKFVTELKWRFLWCIDKKNKKTRVYFKIHHSYADGYGIIKIITSPFEESKITNKFKRSTSFFKSLFHFFIGTIILIIMNIKVFINIIFKFLYNTDTETNNNETDYIICKKIKLDDIKLFAKKNKISVNDFLYSLMIKTDLLYGKKTRNLITGSPINISGTTQINNMCPVFININNSHEHLIKRVNDLFNNFKYSLFIPILSFFIKLSTSIIKLDIISYFYNILVNNIDYLYSNIIGPQNVFIGNDLNIYDMHFLTIAKNKEVIYNIVSSGNNVNIICTFKQGQIQNKKKFEKAIYKAYNELINS</sequence>
<dbReference type="PANTHER" id="PTHR31650">
    <property type="entry name" value="O-ACYLTRANSFERASE (WSD1-LIKE) FAMILY PROTEIN"/>
    <property type="match status" value="1"/>
</dbReference>
<dbReference type="EMBL" id="MN739930">
    <property type="protein sequence ID" value="QHT78229.1"/>
    <property type="molecule type" value="Genomic_DNA"/>
</dbReference>
<feature type="domain" description="O-acyltransferase WSD1 C-terminal" evidence="2">
    <location>
        <begin position="262"/>
        <end position="396"/>
    </location>
</feature>